<keyword evidence="2" id="KW-1185">Reference proteome</keyword>
<gene>
    <name evidence="1" type="ORF">PR048_030009</name>
</gene>
<sequence length="482" mass="54058">MDLDVLNKVSIYNFGELPHLIVEVMGPFNDHTGVYLSMCLRYTTLHEVVYPRAIVTTVLVSSIEVIAKTLRHCAYKYPEYDSEFEERVGSSSVYWHVHSFPICGAVVAERSARSPSTKASRAQSPAGLPIYRMWESCRTMPLAGGFPRGSPVSPALSFRCCSILTLFGSEDLAFPICCRENPFPVQPVRAIVALSEFYQRKACIHLKLTFACGKERNIISEKRRVSRGSLWPRNRIRLERASQKQSSDTHKTPYDRVKRCRERKINIKASEHVNVDSSIQLSSPAPQSLSFFTVPMLAVLRLHPPLVARVATCYFAGQFLNCRLITILVQTLKVRIARVPIGLSPTRGGSPLQIAARFPQYSSALGILFRSLKRGKNDTATCFKCVIATKRKALNRRAVFLVVLPVPMGLETTLHHASLDEMLELSASNLAAECTSTMLQLPNTVRLAGCGWYDVDSSVYSGNEILQRRYWSLVYRTLHITP</sequence>
<dbReference type="EMBL" id="JARBHB010000014">
    <property type="protein sequence ID" value="KAJ8868481.1"/>
    <property type="molecule type" value="Genomic_DNA"/>
</dbReference>
<accession>A0ABQ9GAE0</accession>
<reference evidence="1 2" key="1">
    <citation type="submission" date="2023-02" db="EMBL/GenBank/DDBJ databases">
        <title>LHISI_Scaffold_Assembly.</title>
        <authorList>
            <person name="Stuart O.P."/>
            <person name="Cleave R."/>
            <person name="Magrath M.J.L."/>
            <person name="Mikheyev A.S."/>
        </authorList>
    </citation>
    <scope>NUCLEOTIDE SEQUENCE [LARGE SCALE GENOMIC DNA]</scope>
    <source>
        <strain evidence="1">Daus_M_001</strain>
        <tissue evidence="1">Leg muscle</tissue>
    </source>
</reference>
<evidence type="ECO:0000313" key="1">
    <source>
        <dbReference type="EMBL" id="KAJ8868481.1"/>
    </source>
</evidence>
<protein>
    <submittedName>
        <fullName evidence="1">Uncharacterized protein</fullName>
    </submittedName>
</protein>
<evidence type="ECO:0000313" key="2">
    <source>
        <dbReference type="Proteomes" id="UP001159363"/>
    </source>
</evidence>
<dbReference type="Proteomes" id="UP001159363">
    <property type="component" value="Chromosome 13"/>
</dbReference>
<proteinExistence type="predicted"/>
<name>A0ABQ9GAE0_9NEOP</name>
<organism evidence="1 2">
    <name type="scientific">Dryococelus australis</name>
    <dbReference type="NCBI Taxonomy" id="614101"/>
    <lineage>
        <taxon>Eukaryota</taxon>
        <taxon>Metazoa</taxon>
        <taxon>Ecdysozoa</taxon>
        <taxon>Arthropoda</taxon>
        <taxon>Hexapoda</taxon>
        <taxon>Insecta</taxon>
        <taxon>Pterygota</taxon>
        <taxon>Neoptera</taxon>
        <taxon>Polyneoptera</taxon>
        <taxon>Phasmatodea</taxon>
        <taxon>Verophasmatodea</taxon>
        <taxon>Anareolatae</taxon>
        <taxon>Phasmatidae</taxon>
        <taxon>Eurycanthinae</taxon>
        <taxon>Dryococelus</taxon>
    </lineage>
</organism>
<comment type="caution">
    <text evidence="1">The sequence shown here is derived from an EMBL/GenBank/DDBJ whole genome shotgun (WGS) entry which is preliminary data.</text>
</comment>